<feature type="chain" id="PRO_5039280795" description="Carbohydrate-binding domain-containing protein" evidence="2">
    <location>
        <begin position="26"/>
        <end position="487"/>
    </location>
</feature>
<comment type="caution">
    <text evidence="3">The sequence shown here is derived from an EMBL/GenBank/DDBJ whole genome shotgun (WGS) entry which is preliminary data.</text>
</comment>
<dbReference type="RefSeq" id="WP_135520110.1">
    <property type="nucleotide sequence ID" value="NZ_PVSN01000054.1"/>
</dbReference>
<protein>
    <recommendedName>
        <fullName evidence="5">Carbohydrate-binding domain-containing protein</fullName>
    </recommendedName>
</protein>
<feature type="compositionally biased region" description="Gly residues" evidence="1">
    <location>
        <begin position="473"/>
        <end position="487"/>
    </location>
</feature>
<gene>
    <name evidence="3" type="ORF">C6P11_07860</name>
</gene>
<reference evidence="3 4" key="1">
    <citation type="submission" date="2018-03" db="EMBL/GenBank/DDBJ databases">
        <title>Genome sequencing of Weissella confusa isolates.</title>
        <authorList>
            <person name="Kajala I."/>
            <person name="Baruah R."/>
            <person name="Bergsveinson J."/>
            <person name="Juvonen R."/>
            <person name="Ziola B."/>
        </authorList>
    </citation>
    <scope>NUCLEOTIDE SEQUENCE [LARGE SCALE GENOMIC DNA]</scope>
    <source>
        <strain evidence="3 4">VTT E-062653</strain>
    </source>
</reference>
<name>A0A4Z0RXQ9_WEICO</name>
<proteinExistence type="predicted"/>
<evidence type="ECO:0008006" key="5">
    <source>
        <dbReference type="Google" id="ProtNLM"/>
    </source>
</evidence>
<dbReference type="Pfam" id="PF14262">
    <property type="entry name" value="Cthe_2159"/>
    <property type="match status" value="2"/>
</dbReference>
<dbReference type="InterPro" id="IPR025584">
    <property type="entry name" value="Cthe_2159"/>
</dbReference>
<feature type="signal peptide" evidence="2">
    <location>
        <begin position="1"/>
        <end position="25"/>
    </location>
</feature>
<dbReference type="Proteomes" id="UP000297646">
    <property type="component" value="Unassembled WGS sequence"/>
</dbReference>
<keyword evidence="2" id="KW-0732">Signal</keyword>
<evidence type="ECO:0000313" key="4">
    <source>
        <dbReference type="Proteomes" id="UP000297646"/>
    </source>
</evidence>
<evidence type="ECO:0000313" key="3">
    <source>
        <dbReference type="EMBL" id="TGE71759.1"/>
    </source>
</evidence>
<feature type="region of interest" description="Disordered" evidence="1">
    <location>
        <begin position="466"/>
        <end position="487"/>
    </location>
</feature>
<sequence>MMKNKKAVATIGVLGVMALGGASYAVMQTDTDDKNTEVAKTASAKSSSTTTTKKLAVTAYPTAAQTGDASGKVTADGTVDLSKMKATGSGVKVSDKTITISKGGTYYVTGSASDAQIVVDAGDKDEVTIIMNGVNLTSTTGPAIYEKNADKTIISSATNSINLIDGGTIADTDEEKAAVYATHDLTFKGDGVVAINGDSKDAVYTKDDLKIKSGTVFAKAIKDGLVGHDSVHITDGTVKASAGDDAIESNQDNDENKGLVEITGGDITVATGTEDGNHGISAERKLVISGGKVAVTSSYEGMQANEIDIDGGETTISSTDDAVNASGSYKTPILNITAGKLVFLAGGDGLDSNGDITMSGGTVEAMISSSPDNEEVDLDGTLTFTGGTVLYGGTGTGVTFDNAYVKLPSGVRQGDKVTVVDDANKTIASYTVNADGDTVAVASTDIKSGSTYKVTVNGTTTEVTAGTGLTEGMAGGGPAGGPAGGMR</sequence>
<organism evidence="3 4">
    <name type="scientific">Weissella confusa</name>
    <name type="common">Lactobacillus confusus</name>
    <dbReference type="NCBI Taxonomy" id="1583"/>
    <lineage>
        <taxon>Bacteria</taxon>
        <taxon>Bacillati</taxon>
        <taxon>Bacillota</taxon>
        <taxon>Bacilli</taxon>
        <taxon>Lactobacillales</taxon>
        <taxon>Lactobacillaceae</taxon>
        <taxon>Weissella</taxon>
    </lineage>
</organism>
<dbReference type="OrthoDB" id="9789634at2"/>
<evidence type="ECO:0000256" key="2">
    <source>
        <dbReference type="SAM" id="SignalP"/>
    </source>
</evidence>
<dbReference type="EMBL" id="PVSN01000054">
    <property type="protein sequence ID" value="TGE71759.1"/>
    <property type="molecule type" value="Genomic_DNA"/>
</dbReference>
<dbReference type="AlphaFoldDB" id="A0A4Z0RXQ9"/>
<accession>A0A4Z0RXQ9</accession>
<evidence type="ECO:0000256" key="1">
    <source>
        <dbReference type="SAM" id="MobiDB-lite"/>
    </source>
</evidence>